<protein>
    <submittedName>
        <fullName evidence="1">Uncharacterized protein</fullName>
    </submittedName>
</protein>
<dbReference type="HOGENOM" id="CLU_2155508_0_0_10"/>
<evidence type="ECO:0000313" key="1">
    <source>
        <dbReference type="EMBL" id="EHQ26593.1"/>
    </source>
</evidence>
<reference evidence="1" key="1">
    <citation type="submission" date="2011-09" db="EMBL/GenBank/DDBJ databases">
        <title>The permanent draft genome of Mucilaginibacter paludis DSM 18603.</title>
        <authorList>
            <consortium name="US DOE Joint Genome Institute (JGI-PGF)"/>
            <person name="Lucas S."/>
            <person name="Han J."/>
            <person name="Lapidus A."/>
            <person name="Bruce D."/>
            <person name="Goodwin L."/>
            <person name="Pitluck S."/>
            <person name="Peters L."/>
            <person name="Kyrpides N."/>
            <person name="Mavromatis K."/>
            <person name="Ivanova N."/>
            <person name="Mikhailova N."/>
            <person name="Held B."/>
            <person name="Detter J.C."/>
            <person name="Tapia R."/>
            <person name="Han C."/>
            <person name="Land M."/>
            <person name="Hauser L."/>
            <person name="Markowitz V."/>
            <person name="Cheng J.-F."/>
            <person name="Hugenholtz P."/>
            <person name="Woyke T."/>
            <person name="Wu D."/>
            <person name="Tindall B."/>
            <person name="Brambilla E."/>
            <person name="Klenk H.-P."/>
            <person name="Eisen J.A."/>
        </authorList>
    </citation>
    <scope>NUCLEOTIDE SEQUENCE [LARGE SCALE GENOMIC DNA]</scope>
    <source>
        <strain evidence="1">DSM 18603</strain>
    </source>
</reference>
<dbReference type="EMBL" id="CM001403">
    <property type="protein sequence ID" value="EHQ26593.1"/>
    <property type="molecule type" value="Genomic_DNA"/>
</dbReference>
<accession>H1YIM7</accession>
<dbReference type="RefSeq" id="WP_008506701.1">
    <property type="nucleotide sequence ID" value="NZ_CM001403.1"/>
</dbReference>
<keyword evidence="2" id="KW-1185">Reference proteome</keyword>
<organism evidence="1 2">
    <name type="scientific">Mucilaginibacter paludis DSM 18603</name>
    <dbReference type="NCBI Taxonomy" id="714943"/>
    <lineage>
        <taxon>Bacteria</taxon>
        <taxon>Pseudomonadati</taxon>
        <taxon>Bacteroidota</taxon>
        <taxon>Sphingobacteriia</taxon>
        <taxon>Sphingobacteriales</taxon>
        <taxon>Sphingobacteriaceae</taxon>
        <taxon>Mucilaginibacter</taxon>
    </lineage>
</organism>
<name>H1YIM7_9SPHI</name>
<proteinExistence type="predicted"/>
<dbReference type="AlphaFoldDB" id="H1YIM7"/>
<sequence>MFKHHDSFKTNYVGHDRKFTDLLIRYKDKTGHIDSLTGAGGESEFIQDNILKGSWHPQTKSRLLQLSQAYQLTSEALYWKSSIKNIQDVTINLQDVAIPIAYNNQGGENSR</sequence>
<evidence type="ECO:0000313" key="2">
    <source>
        <dbReference type="Proteomes" id="UP000002774"/>
    </source>
</evidence>
<dbReference type="Proteomes" id="UP000002774">
    <property type="component" value="Chromosome"/>
</dbReference>
<gene>
    <name evidence="1" type="ORF">Mucpa_2472</name>
</gene>